<dbReference type="RefSeq" id="WP_072550783.1">
    <property type="nucleotide sequence ID" value="NZ_CP021659.1"/>
</dbReference>
<evidence type="ECO:0000259" key="4">
    <source>
        <dbReference type="Pfam" id="PF00206"/>
    </source>
</evidence>
<dbReference type="EMBL" id="CP021659">
    <property type="protein sequence ID" value="AWK14379.1"/>
    <property type="molecule type" value="Genomic_DNA"/>
</dbReference>
<evidence type="ECO:0000256" key="3">
    <source>
        <dbReference type="HAMAP-Rule" id="MF_00743"/>
    </source>
</evidence>
<dbReference type="Pfam" id="PF00206">
    <property type="entry name" value="Lyase_1"/>
    <property type="match status" value="1"/>
</dbReference>
<dbReference type="KEGG" id="fsm:CCS41_07660"/>
<accession>A0A2U8I5G7</accession>
<feature type="binding site" evidence="3">
    <location>
        <position position="187"/>
    </location>
    <ligand>
        <name>substrate</name>
    </ligand>
</feature>
<dbReference type="STRING" id="1878942.GCA_900128755_01561"/>
<keyword evidence="3" id="KW-0816">Tricarboxylic acid cycle</keyword>
<evidence type="ECO:0000313" key="7">
    <source>
        <dbReference type="Proteomes" id="UP000261875"/>
    </source>
</evidence>
<comment type="subunit">
    <text evidence="3">Homotetramer.</text>
</comment>
<feature type="binding site" evidence="3">
    <location>
        <begin position="98"/>
        <end position="100"/>
    </location>
    <ligand>
        <name>substrate</name>
    </ligand>
</feature>
<evidence type="ECO:0000256" key="1">
    <source>
        <dbReference type="ARBA" id="ARBA00009084"/>
    </source>
</evidence>
<feature type="binding site" evidence="3">
    <location>
        <begin position="324"/>
        <end position="326"/>
    </location>
    <ligand>
        <name>substrate</name>
    </ligand>
</feature>
<dbReference type="Proteomes" id="UP000261875">
    <property type="component" value="Chromosome"/>
</dbReference>
<reference evidence="6 7" key="1">
    <citation type="submission" date="2017-05" db="EMBL/GenBank/DDBJ databases">
        <title>Genome sequence of Candidatus Fukatsuia symbiotica and Candidatus Hamiltonella defensa from Acyrthosiphon pisum strain 5D.</title>
        <authorList>
            <person name="Patel V.A."/>
            <person name="Chevignon G."/>
            <person name="Russell J.A."/>
            <person name="Oliver K.M."/>
        </authorList>
    </citation>
    <scope>NUCLEOTIDE SEQUENCE [LARGE SCALE GENOMIC DNA]</scope>
    <source>
        <strain evidence="6 7">5D</strain>
    </source>
</reference>
<dbReference type="UniPathway" id="UPA00223">
    <property type="reaction ID" value="UER01007"/>
</dbReference>
<dbReference type="InterPro" id="IPR020557">
    <property type="entry name" value="Fumarate_lyase_CS"/>
</dbReference>
<feature type="binding site" description="in site B" evidence="3">
    <location>
        <begin position="129"/>
        <end position="132"/>
    </location>
    <ligand>
        <name>substrate</name>
    </ligand>
</feature>
<feature type="domain" description="Fumarase C C-terminal" evidence="5">
    <location>
        <begin position="408"/>
        <end position="459"/>
    </location>
</feature>
<dbReference type="Gene3D" id="1.10.40.30">
    <property type="entry name" value="Fumarase/aspartase (C-terminal domain)"/>
    <property type="match status" value="1"/>
</dbReference>
<feature type="binding site" evidence="3">
    <location>
        <begin position="139"/>
        <end position="141"/>
    </location>
    <ligand>
        <name>substrate</name>
    </ligand>
</feature>
<dbReference type="FunFam" id="1.10.275.10:FF:000001">
    <property type="entry name" value="Fumarate hydratase, mitochondrial"/>
    <property type="match status" value="1"/>
</dbReference>
<dbReference type="GO" id="GO:0005737">
    <property type="term" value="C:cytoplasm"/>
    <property type="evidence" value="ECO:0007669"/>
    <property type="project" value="UniProtKB-SubCell"/>
</dbReference>
<dbReference type="HAMAP" id="MF_00743">
    <property type="entry name" value="FumaraseC"/>
    <property type="match status" value="1"/>
</dbReference>
<comment type="subcellular location">
    <subcellularLocation>
        <location evidence="3">Cytoplasm</location>
    </subcellularLocation>
</comment>
<gene>
    <name evidence="3 6" type="primary">fumC</name>
    <name evidence="6" type="ORF">CCS41_07660</name>
</gene>
<dbReference type="OrthoDB" id="9802809at2"/>
<feature type="domain" description="Fumarate lyase N-terminal" evidence="4">
    <location>
        <begin position="12"/>
        <end position="342"/>
    </location>
</feature>
<keyword evidence="3" id="KW-0963">Cytoplasm</keyword>
<feature type="active site" description="Proton donor/acceptor" evidence="3">
    <location>
        <position position="188"/>
    </location>
</feature>
<dbReference type="GO" id="GO:0006099">
    <property type="term" value="P:tricarboxylic acid cycle"/>
    <property type="evidence" value="ECO:0007669"/>
    <property type="project" value="UniProtKB-UniRule"/>
</dbReference>
<protein>
    <recommendedName>
        <fullName evidence="3">Fumarate hydratase class II</fullName>
        <shortName evidence="3">Fumarase C</shortName>
        <ecNumber evidence="3">4.2.1.2</ecNumber>
    </recommendedName>
    <alternativeName>
        <fullName evidence="3">Aerobic fumarase</fullName>
    </alternativeName>
    <alternativeName>
        <fullName evidence="3">Iron-independent fumarase</fullName>
    </alternativeName>
</protein>
<dbReference type="GO" id="GO:0006106">
    <property type="term" value="P:fumarate metabolic process"/>
    <property type="evidence" value="ECO:0007669"/>
    <property type="project" value="InterPro"/>
</dbReference>
<dbReference type="Gene3D" id="1.10.275.10">
    <property type="entry name" value="Fumarase/aspartase (N-terminal domain)"/>
    <property type="match status" value="1"/>
</dbReference>
<sequence>MTATRIEKDSMGPIEVANDRLWGAQTERSLKHFDISQEKMPEALIYALAVTKRAAAEVNMNLKLLDEKKAQAIIKAADEVLEGKHPDEFPLSVWQTGSGTQTNMNMNEVLGNRASEILKGQRGQGSPVHPNDDVNKSQSSNDVFPTAMHIAAVMGMHKDLLPALEKLHQTLVDKELSFKDIVKIGRTHLQDATPLTLGQEISGWAAMLAHSKTHIEATIPHLCELALGGTAVGTGLNTHPDYAGQVAQEIAKYTKQPFVTAPNKFEALATCDALVHGHGALKGLAASLMKIANDVRWLSSGPRCGIGEISIPENEPGSSIMPGKVNPTQCEAMTMLCAQVMGNDVAISIGGASGNFELNVFRPMIIHNYLQSIRLLADGIRGFDQFCAIGIKPNKKRITQLLNDSLMLVTALNPHIGYDKAAKIAKNAHETGTTLKASALTLGLTEEEFDQWVRPADMVGSAVNKNNNE</sequence>
<dbReference type="SUPFAM" id="SSF48557">
    <property type="entry name" value="L-aspartase-like"/>
    <property type="match status" value="1"/>
</dbReference>
<feature type="binding site" evidence="3">
    <location>
        <position position="319"/>
    </location>
    <ligand>
        <name>substrate</name>
    </ligand>
</feature>
<dbReference type="GO" id="GO:0004333">
    <property type="term" value="F:fumarate hydratase activity"/>
    <property type="evidence" value="ECO:0007669"/>
    <property type="project" value="UniProtKB-UniRule"/>
</dbReference>
<comment type="miscellaneous">
    <text evidence="3">There are 2 substrate-binding sites: the catalytic A site, and the non-catalytic B site that may play a role in the transfer of substrate or product between the active site and the solvent. Alternatively, the B site may bind allosteric effectors.</text>
</comment>
<comment type="function">
    <text evidence="3">Involved in the TCA cycle. Catalyzes the stereospecific interconversion of fumarate to L-malate.</text>
</comment>
<dbReference type="NCBIfam" id="TIGR00979">
    <property type="entry name" value="fumC_II"/>
    <property type="match status" value="1"/>
</dbReference>
<comment type="pathway">
    <text evidence="3">Carbohydrate metabolism; tricarboxylic acid cycle; (S)-malate from fumarate: step 1/1.</text>
</comment>
<comment type="catalytic activity">
    <reaction evidence="3">
        <text>(S)-malate = fumarate + H2O</text>
        <dbReference type="Rhea" id="RHEA:12460"/>
        <dbReference type="ChEBI" id="CHEBI:15377"/>
        <dbReference type="ChEBI" id="CHEBI:15589"/>
        <dbReference type="ChEBI" id="CHEBI:29806"/>
        <dbReference type="EC" id="4.2.1.2"/>
    </reaction>
</comment>
<dbReference type="InterPro" id="IPR022761">
    <property type="entry name" value="Fumarate_lyase_N"/>
</dbReference>
<dbReference type="InterPro" id="IPR005677">
    <property type="entry name" value="Fum_hydII"/>
</dbReference>
<dbReference type="InterPro" id="IPR000362">
    <property type="entry name" value="Fumarate_lyase_fam"/>
</dbReference>
<dbReference type="Gene3D" id="1.20.200.10">
    <property type="entry name" value="Fumarase/aspartase (Central domain)"/>
    <property type="match status" value="1"/>
</dbReference>
<dbReference type="Pfam" id="PF10415">
    <property type="entry name" value="FumaraseC_C"/>
    <property type="match status" value="1"/>
</dbReference>
<proteinExistence type="inferred from homology"/>
<feature type="active site" evidence="3">
    <location>
        <position position="318"/>
    </location>
</feature>
<evidence type="ECO:0000256" key="2">
    <source>
        <dbReference type="ARBA" id="ARBA00023239"/>
    </source>
</evidence>
<evidence type="ECO:0000313" key="6">
    <source>
        <dbReference type="EMBL" id="AWK14379.1"/>
    </source>
</evidence>
<dbReference type="InterPro" id="IPR018951">
    <property type="entry name" value="Fumarase_C_C"/>
</dbReference>
<dbReference type="CDD" id="cd01362">
    <property type="entry name" value="Fumarase_classII"/>
    <property type="match status" value="1"/>
</dbReference>
<name>A0A2U8I5G7_9GAMM</name>
<evidence type="ECO:0000259" key="5">
    <source>
        <dbReference type="Pfam" id="PF10415"/>
    </source>
</evidence>
<comment type="similarity">
    <text evidence="1 3">Belongs to the class-II fumarase/aspartase family. Fumarase subfamily.</text>
</comment>
<dbReference type="InterPro" id="IPR008948">
    <property type="entry name" value="L-Aspartase-like"/>
</dbReference>
<dbReference type="InterPro" id="IPR024083">
    <property type="entry name" value="Fumarase/histidase_N"/>
</dbReference>
<organism evidence="6 7">
    <name type="scientific">Candidatus Fukatsuia symbiotica</name>
    <dbReference type="NCBI Taxonomy" id="1878942"/>
    <lineage>
        <taxon>Bacteria</taxon>
        <taxon>Pseudomonadati</taxon>
        <taxon>Pseudomonadota</taxon>
        <taxon>Gammaproteobacteria</taxon>
        <taxon>Enterobacterales</taxon>
        <taxon>Yersiniaceae</taxon>
        <taxon>Candidatus Fukatsuia</taxon>
    </lineage>
</organism>
<dbReference type="EC" id="4.2.1.2" evidence="3"/>
<dbReference type="GO" id="GO:0006108">
    <property type="term" value="P:malate metabolic process"/>
    <property type="evidence" value="ECO:0007669"/>
    <property type="project" value="TreeGrafter"/>
</dbReference>
<dbReference type="FunFam" id="1.20.200.10:FF:000001">
    <property type="entry name" value="Fumarate hydratase, mitochondrial"/>
    <property type="match status" value="1"/>
</dbReference>
<feature type="site" description="Important for catalytic activity" evidence="3">
    <location>
        <position position="331"/>
    </location>
</feature>
<keyword evidence="7" id="KW-1185">Reference proteome</keyword>
<dbReference type="PROSITE" id="PS00163">
    <property type="entry name" value="FUMARATE_LYASES"/>
    <property type="match status" value="1"/>
</dbReference>
<dbReference type="NCBIfam" id="NF008909">
    <property type="entry name" value="PRK12273.1"/>
    <property type="match status" value="1"/>
</dbReference>
<dbReference type="AlphaFoldDB" id="A0A2U8I5G7"/>
<dbReference type="GO" id="GO:0042802">
    <property type="term" value="F:identical protein binding"/>
    <property type="evidence" value="ECO:0007669"/>
    <property type="project" value="UniProtKB-ARBA"/>
</dbReference>
<keyword evidence="2 3" id="KW-0456">Lyase</keyword>
<dbReference type="PRINTS" id="PR00149">
    <property type="entry name" value="FUMRATELYASE"/>
</dbReference>
<dbReference type="FunFam" id="1.10.40.30:FF:000002">
    <property type="entry name" value="Fumarate hydratase class II"/>
    <property type="match status" value="1"/>
</dbReference>
<dbReference type="PANTHER" id="PTHR11444">
    <property type="entry name" value="ASPARTATEAMMONIA/ARGININOSUCCINATE/ADENYLOSUCCINATE LYASE"/>
    <property type="match status" value="1"/>
</dbReference>
<dbReference type="PANTHER" id="PTHR11444:SF1">
    <property type="entry name" value="FUMARATE HYDRATASE, MITOCHONDRIAL"/>
    <property type="match status" value="1"/>
</dbReference>